<evidence type="ECO:0000256" key="5">
    <source>
        <dbReference type="SAM" id="Phobius"/>
    </source>
</evidence>
<evidence type="ECO:0000313" key="7">
    <source>
        <dbReference type="EMBL" id="MBP1949655.1"/>
    </source>
</evidence>
<evidence type="ECO:0000256" key="1">
    <source>
        <dbReference type="ARBA" id="ARBA00006068"/>
    </source>
</evidence>
<comment type="caution">
    <text evidence="7">The sequence shown here is derived from an EMBL/GenBank/DDBJ whole genome shotgun (WGS) entry which is preliminary data.</text>
</comment>
<dbReference type="Proteomes" id="UP001519328">
    <property type="component" value="Unassembled WGS sequence"/>
</dbReference>
<name>A0ABS4HFH3_9BACI</name>
<reference evidence="7 8" key="1">
    <citation type="submission" date="2021-03" db="EMBL/GenBank/DDBJ databases">
        <title>Genomic Encyclopedia of Type Strains, Phase IV (KMG-IV): sequencing the most valuable type-strain genomes for metagenomic binning, comparative biology and taxonomic classification.</title>
        <authorList>
            <person name="Goeker M."/>
        </authorList>
    </citation>
    <scope>NUCLEOTIDE SEQUENCE [LARGE SCALE GENOMIC DNA]</scope>
    <source>
        <strain evidence="7 8">DSM 21085</strain>
    </source>
</reference>
<evidence type="ECO:0000256" key="2">
    <source>
        <dbReference type="ARBA" id="ARBA00022692"/>
    </source>
</evidence>
<dbReference type="PANTHER" id="PTHR33392">
    <property type="entry name" value="POLYISOPRENYL-TEICHOIC ACID--PEPTIDOGLYCAN TEICHOIC ACID TRANSFERASE TAGU"/>
    <property type="match status" value="1"/>
</dbReference>
<organism evidence="7 8">
    <name type="scientific">Virgibacillus litoralis</name>
    <dbReference type="NCBI Taxonomy" id="578221"/>
    <lineage>
        <taxon>Bacteria</taxon>
        <taxon>Bacillati</taxon>
        <taxon>Bacillota</taxon>
        <taxon>Bacilli</taxon>
        <taxon>Bacillales</taxon>
        <taxon>Bacillaceae</taxon>
        <taxon>Virgibacillus</taxon>
    </lineage>
</organism>
<keyword evidence="2 5" id="KW-0812">Transmembrane</keyword>
<proteinExistence type="inferred from homology"/>
<feature type="transmembrane region" description="Helical" evidence="5">
    <location>
        <begin position="45"/>
        <end position="72"/>
    </location>
</feature>
<accession>A0ABS4HFH3</accession>
<feature type="domain" description="Cell envelope-related transcriptional attenuator" evidence="6">
    <location>
        <begin position="103"/>
        <end position="180"/>
    </location>
</feature>
<keyword evidence="5" id="KW-0472">Membrane</keyword>
<keyword evidence="3" id="KW-0735">Signal-anchor</keyword>
<comment type="similarity">
    <text evidence="1">Belongs to the LytR/CpsA/Psr (LCP) family.</text>
</comment>
<keyword evidence="4 5" id="KW-1133">Transmembrane helix</keyword>
<keyword evidence="8" id="KW-1185">Reference proteome</keyword>
<dbReference type="InterPro" id="IPR050922">
    <property type="entry name" value="LytR/CpsA/Psr_CW_biosynth"/>
</dbReference>
<dbReference type="InterPro" id="IPR004474">
    <property type="entry name" value="LytR_CpsA_psr"/>
</dbReference>
<dbReference type="Gene3D" id="3.30.420.590">
    <property type="match status" value="1"/>
</dbReference>
<dbReference type="Pfam" id="PF03816">
    <property type="entry name" value="LytR_cpsA_psr"/>
    <property type="match status" value="1"/>
</dbReference>
<evidence type="ECO:0000313" key="8">
    <source>
        <dbReference type="Proteomes" id="UP001519328"/>
    </source>
</evidence>
<evidence type="ECO:0000256" key="4">
    <source>
        <dbReference type="ARBA" id="ARBA00022989"/>
    </source>
</evidence>
<dbReference type="PANTHER" id="PTHR33392:SF6">
    <property type="entry name" value="POLYISOPRENYL-TEICHOIC ACID--PEPTIDOGLYCAN TEICHOIC ACID TRANSFERASE TAGU"/>
    <property type="match status" value="1"/>
</dbReference>
<evidence type="ECO:0000256" key="3">
    <source>
        <dbReference type="ARBA" id="ARBA00022968"/>
    </source>
</evidence>
<sequence>MNNKKLDKELFAYLDDEELYFTKQDREETITKIQKKHNRKSNFKGLFQSIGPVTATFLVIILSIGVLLPIIYSGDENDEIQLASKHNNNSFSVLLMGEEPRSRTSLNILLAYNSEDKSMKVVPVPRDTYVSIQDGQGETIKDKLIHAGAYGAGTKTVMATVSQLFNIPIDYYATIPAERLAKSLSLNNNDIKRNNFMHEIKENLTISKIKELVKQSETNITKDQFNTLYSDSISVETIDLKEGFNEKMINEIYYVEIEEDMLAETSSVLQEHLE</sequence>
<evidence type="ECO:0000259" key="6">
    <source>
        <dbReference type="Pfam" id="PF03816"/>
    </source>
</evidence>
<gene>
    <name evidence="7" type="ORF">J2Z82_002595</name>
</gene>
<dbReference type="EMBL" id="JAGGKK010000014">
    <property type="protein sequence ID" value="MBP1949655.1"/>
    <property type="molecule type" value="Genomic_DNA"/>
</dbReference>
<dbReference type="RefSeq" id="WP_209481142.1">
    <property type="nucleotide sequence ID" value="NZ_JAGGKK010000014.1"/>
</dbReference>
<protein>
    <submittedName>
        <fullName evidence="7">Anionic cell wall polymer biosynthesis LytR-Cps2A-Psr (LCP) family protein</fullName>
    </submittedName>
</protein>